<evidence type="ECO:0000313" key="4">
    <source>
        <dbReference type="Proteomes" id="UP000006620"/>
    </source>
</evidence>
<dbReference type="SUPFAM" id="SSF56300">
    <property type="entry name" value="Metallo-dependent phosphatases"/>
    <property type="match status" value="1"/>
</dbReference>
<dbReference type="KEGG" id="pms:KNP414_03500"/>
<dbReference type="PATRIC" id="fig|1036673.3.peg.3221"/>
<evidence type="ECO:0000259" key="2">
    <source>
        <dbReference type="Pfam" id="PF00149"/>
    </source>
</evidence>
<organism evidence="3 4">
    <name type="scientific">Paenibacillus mucilaginosus (strain KNP414)</name>
    <dbReference type="NCBI Taxonomy" id="1036673"/>
    <lineage>
        <taxon>Bacteria</taxon>
        <taxon>Bacillati</taxon>
        <taxon>Bacillota</taxon>
        <taxon>Bacilli</taxon>
        <taxon>Bacillales</taxon>
        <taxon>Paenibacillaceae</taxon>
        <taxon>Paenibacillus</taxon>
    </lineage>
</organism>
<feature type="transmembrane region" description="Helical" evidence="1">
    <location>
        <begin position="113"/>
        <end position="134"/>
    </location>
</feature>
<dbReference type="Gene3D" id="3.60.21.10">
    <property type="match status" value="1"/>
</dbReference>
<dbReference type="InterPro" id="IPR051158">
    <property type="entry name" value="Metallophosphoesterase_sf"/>
</dbReference>
<keyword evidence="1" id="KW-0812">Transmembrane</keyword>
<accession>F8FB91</accession>
<dbReference type="RefSeq" id="WP_013917215.1">
    <property type="nucleotide sequence ID" value="NC_015690.1"/>
</dbReference>
<reference evidence="3 4" key="2">
    <citation type="journal article" date="2013" name="Genome Announc.">
        <title>Genome Sequence of Growth-Improving Paenibacillus mucilaginosus Strain KNP414.</title>
        <authorList>
            <person name="Lu J.J."/>
            <person name="Wang J.F."/>
            <person name="Hu X.F."/>
        </authorList>
    </citation>
    <scope>NUCLEOTIDE SEQUENCE [LARGE SCALE GENOMIC DNA]</scope>
    <source>
        <strain evidence="3 4">KNP414</strain>
    </source>
</reference>
<dbReference type="Proteomes" id="UP000006620">
    <property type="component" value="Chromosome"/>
</dbReference>
<protein>
    <submittedName>
        <fullName evidence="3">Metallophosphoesterase</fullName>
    </submittedName>
</protein>
<sequence length="381" mass="42395">MRARMIPMLALFILIFAALNYYIGYHLWMYLSYMLDLGNPAVYWVLFWIVAFSYLIGRTGARFVGRSVGRILRQIGSIWFGVIEYSVLLLPLADLASVILRAGGMPTADVLELLGTIVFILLIALLIWGSYNAWNPIVRRYDIHIPKSGAGRRSLHVAVASDIHLGTIVGNRHLGRLQKVMEELNPELILLPGDIIDDDIEPFVRENMSGGLAKLKAPLGVYAVLGNHDYYGGHVPQLVKELAAINIRVLQDEHVLIEEGVYLVGRKDRTAESMEPGGRKAVDALTSALDKSKPVILMDHQPYQLDKAAAAGVDLMLSGHTHRGQMAPNHLITRRIFELDWGYLLKDRMHAIVSSGFGTWGPPIRLGSRSEVIDIRITFGA</sequence>
<reference evidence="4" key="1">
    <citation type="submission" date="2011-06" db="EMBL/GenBank/DDBJ databases">
        <title>Complete genome sequence of Paenibacillus mucilaginosus KNP414.</title>
        <authorList>
            <person name="Wang J."/>
            <person name="Hu S."/>
            <person name="Hu X."/>
            <person name="Zhang B."/>
            <person name="Dong D."/>
            <person name="Zhang S."/>
            <person name="Zhao K."/>
            <person name="Wu D."/>
        </authorList>
    </citation>
    <scope>NUCLEOTIDE SEQUENCE [LARGE SCALE GENOMIC DNA]</scope>
    <source>
        <strain evidence="4">KNP414</strain>
    </source>
</reference>
<feature type="domain" description="Calcineurin-like phosphoesterase" evidence="2">
    <location>
        <begin position="156"/>
        <end position="323"/>
    </location>
</feature>
<keyword evidence="1" id="KW-1133">Transmembrane helix</keyword>
<feature type="transmembrane region" description="Helical" evidence="1">
    <location>
        <begin position="9"/>
        <end position="29"/>
    </location>
</feature>
<dbReference type="InterPro" id="IPR029052">
    <property type="entry name" value="Metallo-depent_PP-like"/>
</dbReference>
<dbReference type="GO" id="GO:0016787">
    <property type="term" value="F:hydrolase activity"/>
    <property type="evidence" value="ECO:0007669"/>
    <property type="project" value="InterPro"/>
</dbReference>
<gene>
    <name evidence="3" type="ordered locus">KNP414_03500</name>
</gene>
<dbReference type="HOGENOM" id="CLU_025443_0_0_9"/>
<dbReference type="CDD" id="cd07385">
    <property type="entry name" value="MPP_YkuE_C"/>
    <property type="match status" value="1"/>
</dbReference>
<feature type="transmembrane region" description="Helical" evidence="1">
    <location>
        <begin position="41"/>
        <end position="57"/>
    </location>
</feature>
<dbReference type="InterPro" id="IPR004843">
    <property type="entry name" value="Calcineurin-like_PHP"/>
</dbReference>
<name>F8FB91_PAEMK</name>
<evidence type="ECO:0000256" key="1">
    <source>
        <dbReference type="SAM" id="Phobius"/>
    </source>
</evidence>
<dbReference type="EMBL" id="CP002869">
    <property type="protein sequence ID" value="AEI42058.1"/>
    <property type="molecule type" value="Genomic_DNA"/>
</dbReference>
<dbReference type="PANTHER" id="PTHR31302">
    <property type="entry name" value="TRANSMEMBRANE PROTEIN WITH METALLOPHOSPHOESTERASE DOMAIN-RELATED"/>
    <property type="match status" value="1"/>
</dbReference>
<evidence type="ECO:0000313" key="3">
    <source>
        <dbReference type="EMBL" id="AEI42058.1"/>
    </source>
</evidence>
<dbReference type="PANTHER" id="PTHR31302:SF0">
    <property type="entry name" value="TRANSMEMBRANE PROTEIN WITH METALLOPHOSPHOESTERASE DOMAIN"/>
    <property type="match status" value="1"/>
</dbReference>
<dbReference type="Pfam" id="PF00149">
    <property type="entry name" value="Metallophos"/>
    <property type="match status" value="1"/>
</dbReference>
<keyword evidence="1" id="KW-0472">Membrane</keyword>
<proteinExistence type="predicted"/>
<feature type="transmembrane region" description="Helical" evidence="1">
    <location>
        <begin position="78"/>
        <end position="101"/>
    </location>
</feature>
<dbReference type="AlphaFoldDB" id="F8FB91"/>